<evidence type="ECO:0000313" key="6">
    <source>
        <dbReference type="Proteomes" id="UP001377567"/>
    </source>
</evidence>
<evidence type="ECO:0000259" key="3">
    <source>
        <dbReference type="Pfam" id="PF10373"/>
    </source>
</evidence>
<dbReference type="PANTHER" id="PTHR15696">
    <property type="entry name" value="SMG-7 SUPPRESSOR WITH MORPHOLOGICAL EFFECT ON GENITALIA PROTEIN 7"/>
    <property type="match status" value="1"/>
</dbReference>
<comment type="subcellular location">
    <subcellularLocation>
        <location evidence="1">Nucleus</location>
    </subcellularLocation>
</comment>
<keyword evidence="6" id="KW-1185">Reference proteome</keyword>
<feature type="region of interest" description="Disordered" evidence="2">
    <location>
        <begin position="703"/>
        <end position="728"/>
    </location>
</feature>
<evidence type="ECO:0000256" key="2">
    <source>
        <dbReference type="SAM" id="MobiDB-lite"/>
    </source>
</evidence>
<dbReference type="InterPro" id="IPR018834">
    <property type="entry name" value="DNA/RNA-bd_Est1-type"/>
</dbReference>
<feature type="region of interest" description="Disordered" evidence="2">
    <location>
        <begin position="593"/>
        <end position="615"/>
    </location>
</feature>
<dbReference type="Pfam" id="PF10374">
    <property type="entry name" value="EST1"/>
    <property type="match status" value="1"/>
</dbReference>
<dbReference type="AlphaFoldDB" id="A0AAV5RY99"/>
<protein>
    <recommendedName>
        <fullName evidence="1">Nonsense-mediated mRNA decay factor</fullName>
    </recommendedName>
</protein>
<keyword evidence="1" id="KW-0866">Nonsense-mediated mRNA decay</keyword>
<feature type="compositionally biased region" description="Low complexity" evidence="2">
    <location>
        <begin position="921"/>
        <end position="939"/>
    </location>
</feature>
<feature type="domain" description="DNA/RNA-binding" evidence="3">
    <location>
        <begin position="227"/>
        <end position="512"/>
    </location>
</feature>
<evidence type="ECO:0000259" key="4">
    <source>
        <dbReference type="Pfam" id="PF10374"/>
    </source>
</evidence>
<organism evidence="5 6">
    <name type="scientific">Maudiozyma humilis</name>
    <name type="common">Sour dough yeast</name>
    <name type="synonym">Kazachstania humilis</name>
    <dbReference type="NCBI Taxonomy" id="51915"/>
    <lineage>
        <taxon>Eukaryota</taxon>
        <taxon>Fungi</taxon>
        <taxon>Dikarya</taxon>
        <taxon>Ascomycota</taxon>
        <taxon>Saccharomycotina</taxon>
        <taxon>Saccharomycetes</taxon>
        <taxon>Saccharomycetales</taxon>
        <taxon>Saccharomycetaceae</taxon>
        <taxon>Maudiozyma</taxon>
    </lineage>
</organism>
<dbReference type="InterPro" id="IPR011990">
    <property type="entry name" value="TPR-like_helical_dom_sf"/>
</dbReference>
<proteinExistence type="predicted"/>
<evidence type="ECO:0000313" key="5">
    <source>
        <dbReference type="EMBL" id="GMM56405.1"/>
    </source>
</evidence>
<dbReference type="PANTHER" id="PTHR15696:SF37">
    <property type="entry name" value="NONSENSE-MEDIATED MRNA DECAY FACTOR EBS1-RELATED"/>
    <property type="match status" value="1"/>
</dbReference>
<dbReference type="GO" id="GO:0000184">
    <property type="term" value="P:nuclear-transcribed mRNA catabolic process, nonsense-mediated decay"/>
    <property type="evidence" value="ECO:0007669"/>
    <property type="project" value="UniProtKB-KW"/>
</dbReference>
<dbReference type="InterPro" id="IPR045153">
    <property type="entry name" value="Est1/Ebs1-like"/>
</dbReference>
<sequence length="977" mass="110300">MVSSTSDNIECRVAQRASFERTIQECQVQLNEIFQSNQLKEDYTILKGFISFVQSKVSVLVEQNIVQLLKSSDKPEVDKTYDLHFTIWILNITWEKIWYPIFKWFQSYREAILDVSGKKNESSYIEMRRLTVKLKKYCEAITNFYIQPMQLIATKVDISKLVPKSVISALKISQQDSLTDEKLSTISMKMTHVICYECLLHLGSLNRYKAICSKISSNYDVEDFAESLNFLNLSIELCPWNGSAYFQRGLVYTTLDRYCSILFNNVLGSIVDQPSKFALTSVWNMMWKSDTPLHDHIMKMVSSIHREDLNGRKLVNKEIIEYYALALQGYYLNEASWVSKNNNVASINGVNVQHMEFVLFERVATKYSRNQNLIFETIMSLIGQYGLFDIYAAKLSASKNNKSDLKQRKFSYLGFMFAYVNVVIENGILRSWKSDNSSFTTLGLMKIVLSWILSNQDVLRYAIENSLFLQNLATLLNDILRSSYYDKDWKTQKTSESCLLEEDILMKVINSISRHEYRVTDSSLYKHQEKIDTVTDDHNEETAEQQDITLELRLRDVERMGALLLNKCGSSITWNEAAMTYDFKDTRTELKMQHRATRRETYSSSGNGISNNSKKVRGVLPKKSITRYRDNNDKAKMNDLQLNTPRNISKQSSPMPNDSIHHKEDDKSNVVFSGSSVISPDTFDTKPSISMMVKGAENKISNTVVSSANMPSKDTGDSLPRDSPSVPPIDMSSIEKTLKEIDEDDTYSTTQLNTDNNALPVEHTTQPSGFSNMFSSSNVSPNTFDRSTISGGPNTAMYPYGSVPNQGYVSGGNTNQFMDTAAPVSLPMGVHASHNSNVMFNNQQPFGNTLQHQPQNIAFQNNHVLSSLQGVGYGQYGDANTHRPLYSNMTTPSGSSQSGVWETSQQSSLQGGMNGSTLPPGSMSQYSQSSQQSHGYMQSFPAPPGLPNAPGAPLPGQTPQPNPQFYPYMNMPGQPQW</sequence>
<keyword evidence="1" id="KW-0539">Nucleus</keyword>
<evidence type="ECO:0000256" key="1">
    <source>
        <dbReference type="RuleBase" id="RU369098"/>
    </source>
</evidence>
<gene>
    <name evidence="5" type="ORF">DAKH74_030210</name>
</gene>
<feature type="compositionally biased region" description="Pro residues" evidence="2">
    <location>
        <begin position="941"/>
        <end position="964"/>
    </location>
</feature>
<comment type="caution">
    <text evidence="5">The sequence shown here is derived from an EMBL/GenBank/DDBJ whole genome shotgun (WGS) entry which is preliminary data.</text>
</comment>
<dbReference type="EMBL" id="BTGD01000008">
    <property type="protein sequence ID" value="GMM56405.1"/>
    <property type="molecule type" value="Genomic_DNA"/>
</dbReference>
<feature type="compositionally biased region" description="Polar residues" evidence="2">
    <location>
        <begin position="887"/>
        <end position="919"/>
    </location>
</feature>
<feature type="compositionally biased region" description="Polar residues" evidence="2">
    <location>
        <begin position="703"/>
        <end position="712"/>
    </location>
</feature>
<dbReference type="Gene3D" id="1.25.40.10">
    <property type="entry name" value="Tetratricopeptide repeat domain"/>
    <property type="match status" value="1"/>
</dbReference>
<feature type="compositionally biased region" description="Low complexity" evidence="2">
    <location>
        <begin position="603"/>
        <end position="613"/>
    </location>
</feature>
<dbReference type="SUPFAM" id="SSF48452">
    <property type="entry name" value="TPR-like"/>
    <property type="match status" value="1"/>
</dbReference>
<dbReference type="Pfam" id="PF10373">
    <property type="entry name" value="EST1_DNA_bind"/>
    <property type="match status" value="1"/>
</dbReference>
<feature type="region of interest" description="Disordered" evidence="2">
    <location>
        <begin position="887"/>
        <end position="977"/>
    </location>
</feature>
<dbReference type="GO" id="GO:0005697">
    <property type="term" value="C:telomerase holoenzyme complex"/>
    <property type="evidence" value="ECO:0007669"/>
    <property type="project" value="TreeGrafter"/>
</dbReference>
<name>A0AAV5RY99_MAUHU</name>
<reference evidence="5 6" key="1">
    <citation type="journal article" date="2023" name="Elife">
        <title>Identification of key yeast species and microbe-microbe interactions impacting larval growth of Drosophila in the wild.</title>
        <authorList>
            <person name="Mure A."/>
            <person name="Sugiura Y."/>
            <person name="Maeda R."/>
            <person name="Honda K."/>
            <person name="Sakurai N."/>
            <person name="Takahashi Y."/>
            <person name="Watada M."/>
            <person name="Katoh T."/>
            <person name="Gotoh A."/>
            <person name="Gotoh Y."/>
            <person name="Taniguchi I."/>
            <person name="Nakamura K."/>
            <person name="Hayashi T."/>
            <person name="Katayama T."/>
            <person name="Uemura T."/>
            <person name="Hattori Y."/>
        </authorList>
    </citation>
    <scope>NUCLEOTIDE SEQUENCE [LARGE SCALE GENOMIC DNA]</scope>
    <source>
        <strain evidence="5 6">KH-74</strain>
    </source>
</reference>
<comment type="function">
    <text evidence="1">Plays a role in nonsense-mediated mRNA decay.</text>
</comment>
<feature type="region of interest" description="Disordered" evidence="2">
    <location>
        <begin position="641"/>
        <end position="667"/>
    </location>
</feature>
<dbReference type="GO" id="GO:0042162">
    <property type="term" value="F:telomeric DNA binding"/>
    <property type="evidence" value="ECO:0007669"/>
    <property type="project" value="TreeGrafter"/>
</dbReference>
<dbReference type="InterPro" id="IPR019458">
    <property type="entry name" value="Est1-like_N"/>
</dbReference>
<dbReference type="GO" id="GO:0070034">
    <property type="term" value="F:telomerase RNA binding"/>
    <property type="evidence" value="ECO:0007669"/>
    <property type="project" value="TreeGrafter"/>
</dbReference>
<feature type="region of interest" description="Disordered" evidence="2">
    <location>
        <begin position="747"/>
        <end position="790"/>
    </location>
</feature>
<feature type="compositionally biased region" description="Polar residues" evidence="2">
    <location>
        <begin position="641"/>
        <end position="656"/>
    </location>
</feature>
<feature type="domain" description="Telomerase activating protein Est1-like N-terminal" evidence="4">
    <location>
        <begin position="89"/>
        <end position="212"/>
    </location>
</feature>
<accession>A0AAV5RY99</accession>
<dbReference type="Proteomes" id="UP001377567">
    <property type="component" value="Unassembled WGS sequence"/>
</dbReference>